<dbReference type="InterPro" id="IPR026444">
    <property type="entry name" value="Secre_tail"/>
</dbReference>
<evidence type="ECO:0000313" key="4">
    <source>
        <dbReference type="Proteomes" id="UP000245462"/>
    </source>
</evidence>
<dbReference type="EMBL" id="QEKY01000011">
    <property type="protein sequence ID" value="PVZ08777.1"/>
    <property type="molecule type" value="Genomic_DNA"/>
</dbReference>
<dbReference type="Gene3D" id="3.80.10.10">
    <property type="entry name" value="Ribonuclease Inhibitor"/>
    <property type="match status" value="3"/>
</dbReference>
<feature type="domain" description="Secretion system C-terminal sorting" evidence="2">
    <location>
        <begin position="584"/>
        <end position="650"/>
    </location>
</feature>
<protein>
    <submittedName>
        <fullName evidence="3">Putative secreted protein (Por secretion system target)</fullName>
    </submittedName>
</protein>
<dbReference type="PANTHER" id="PTHR45661:SF3">
    <property type="entry name" value="IG-LIKE DOMAIN-CONTAINING PROTEIN"/>
    <property type="match status" value="1"/>
</dbReference>
<dbReference type="InterPro" id="IPR053139">
    <property type="entry name" value="Surface_bspA-like"/>
</dbReference>
<dbReference type="NCBIfam" id="TIGR04183">
    <property type="entry name" value="Por_Secre_tail"/>
    <property type="match status" value="1"/>
</dbReference>
<organism evidence="3 4">
    <name type="scientific">Porphyromonas loveana</name>
    <dbReference type="NCBI Taxonomy" id="1884669"/>
    <lineage>
        <taxon>Bacteria</taxon>
        <taxon>Pseudomonadati</taxon>
        <taxon>Bacteroidota</taxon>
        <taxon>Bacteroidia</taxon>
        <taxon>Bacteroidales</taxon>
        <taxon>Porphyromonadaceae</taxon>
        <taxon>Porphyromonas</taxon>
    </lineage>
</organism>
<keyword evidence="1" id="KW-0732">Signal</keyword>
<dbReference type="RefSeq" id="WP_165815136.1">
    <property type="nucleotide sequence ID" value="NZ_QEKY01000011.1"/>
</dbReference>
<feature type="chain" id="PRO_5015415663" evidence="1">
    <location>
        <begin position="21"/>
        <end position="654"/>
    </location>
</feature>
<dbReference type="Pfam" id="PF18962">
    <property type="entry name" value="Por_Secre_tail"/>
    <property type="match status" value="1"/>
</dbReference>
<evidence type="ECO:0000256" key="1">
    <source>
        <dbReference type="SAM" id="SignalP"/>
    </source>
</evidence>
<reference evidence="3 4" key="1">
    <citation type="submission" date="2018-04" db="EMBL/GenBank/DDBJ databases">
        <title>Genomic Encyclopedia of Type Strains, Phase IV (KMG-IV): sequencing the most valuable type-strain genomes for metagenomic binning, comparative biology and taxonomic classification.</title>
        <authorList>
            <person name="Goeker M."/>
        </authorList>
    </citation>
    <scope>NUCLEOTIDE SEQUENCE [LARGE SCALE GENOMIC DNA]</scope>
    <source>
        <strain evidence="3 4">DSM 28520</strain>
    </source>
</reference>
<evidence type="ECO:0000259" key="2">
    <source>
        <dbReference type="Pfam" id="PF18962"/>
    </source>
</evidence>
<dbReference type="GeneID" id="94551070"/>
<evidence type="ECO:0000313" key="3">
    <source>
        <dbReference type="EMBL" id="PVZ08777.1"/>
    </source>
</evidence>
<gene>
    <name evidence="3" type="ORF">C7382_11124</name>
</gene>
<dbReference type="Pfam" id="PF13306">
    <property type="entry name" value="LRR_5"/>
    <property type="match status" value="3"/>
</dbReference>
<dbReference type="InterPro" id="IPR026906">
    <property type="entry name" value="LRR_5"/>
</dbReference>
<feature type="signal peptide" evidence="1">
    <location>
        <begin position="1"/>
        <end position="20"/>
    </location>
</feature>
<accession>A0A2U1F9A2</accession>
<dbReference type="Gene3D" id="3.40.50.12480">
    <property type="match status" value="2"/>
</dbReference>
<dbReference type="PANTHER" id="PTHR45661">
    <property type="entry name" value="SURFACE ANTIGEN"/>
    <property type="match status" value="1"/>
</dbReference>
<name>A0A2U1F9A2_9PORP</name>
<dbReference type="InterPro" id="IPR032675">
    <property type="entry name" value="LRR_dom_sf"/>
</dbReference>
<dbReference type="AlphaFoldDB" id="A0A2U1F9A2"/>
<keyword evidence="4" id="KW-1185">Reference proteome</keyword>
<proteinExistence type="predicted"/>
<dbReference type="SUPFAM" id="SSF52058">
    <property type="entry name" value="L domain-like"/>
    <property type="match status" value="2"/>
</dbReference>
<dbReference type="Proteomes" id="UP000245462">
    <property type="component" value="Unassembled WGS sequence"/>
</dbReference>
<sequence>MKQILLTLRVVLLFVATLMAGSHMLAGQTYPTNSYVLSEDKTTLLEWKGTESEIDLESDAAFADLKTIGTRAFAFSDDLKKLRLSAGVIRIEKEAFLLCTALEEILLNEGLQSVGERAFAECDTLTSIHLPRGTNSIEKMAFSLCDNLEAITVAEDNQHYKSHEGVLYDIAGTSLIACGAGKKGAYTIPDGVKTIEGGAFAYCKKLTSITLCDGIETIGSRVFLGCSALTSVTLPHTVVTLGGQAFELCEALQEVRLSNALTSIGPACFKDCGKLTSIVIPPAVKTIDDEAFMNCKSLTQIDIPASVTDIRAFVFYECSNIKAFNVAPDNPVYSSHDGILYDKEKTIVLQCGMAWTGDYEAPEGVETIGGAAFNGCSRITSVKLPNTVTLIDGSAFRECTNMVSLSLGENVERISGSAFSRCRALKKVVVPDATITLGTDAFAECSSLETAHLGKNLQWINNCAFMGCTSLKSIELPHSVRSLEARTFMDCSSLESVSIGRGITTMGIQTFNGCSSLMSITAHRETPPTLMNESLDGVPQEVTLYVPEGSIPLYAQADEWNRITNILAINYTSTQETTEVKIRLYPNPATDYLWMEIPSTMIGIHAGLIDVNGRLIRDLLLTNERMSIDLKALPAGLYFLRLGATTEKIIVERK</sequence>
<comment type="caution">
    <text evidence="3">The sequence shown here is derived from an EMBL/GenBank/DDBJ whole genome shotgun (WGS) entry which is preliminary data.</text>
</comment>